<dbReference type="Proteomes" id="UP001500133">
    <property type="component" value="Unassembled WGS sequence"/>
</dbReference>
<evidence type="ECO:0000256" key="5">
    <source>
        <dbReference type="ARBA" id="ARBA00023235"/>
    </source>
</evidence>
<feature type="domain" description="PpiC" evidence="8">
    <location>
        <begin position="205"/>
        <end position="304"/>
    </location>
</feature>
<keyword evidence="2" id="KW-0574">Periplasm</keyword>
<feature type="chain" id="PRO_5045039951" description="PpiC domain-containing protein" evidence="7">
    <location>
        <begin position="44"/>
        <end position="349"/>
    </location>
</feature>
<evidence type="ECO:0000256" key="2">
    <source>
        <dbReference type="ARBA" id="ARBA00022764"/>
    </source>
</evidence>
<evidence type="ECO:0000256" key="3">
    <source>
        <dbReference type="ARBA" id="ARBA00023110"/>
    </source>
</evidence>
<keyword evidence="3 6" id="KW-0697">Rotamase</keyword>
<protein>
    <recommendedName>
        <fullName evidence="8">PpiC domain-containing protein</fullName>
    </recommendedName>
</protein>
<dbReference type="SUPFAM" id="SSF54534">
    <property type="entry name" value="FKBP-like"/>
    <property type="match status" value="1"/>
</dbReference>
<dbReference type="Pfam" id="PF09312">
    <property type="entry name" value="SurA_N"/>
    <property type="match status" value="1"/>
</dbReference>
<evidence type="ECO:0000313" key="9">
    <source>
        <dbReference type="EMBL" id="GAA3910411.1"/>
    </source>
</evidence>
<dbReference type="RefSeq" id="WP_344704964.1">
    <property type="nucleotide sequence ID" value="NZ_BAAAZT010000077.1"/>
</dbReference>
<dbReference type="InterPro" id="IPR046357">
    <property type="entry name" value="PPIase_dom_sf"/>
</dbReference>
<feature type="signal peptide" evidence="7">
    <location>
        <begin position="1"/>
        <end position="43"/>
    </location>
</feature>
<evidence type="ECO:0000256" key="1">
    <source>
        <dbReference type="ARBA" id="ARBA00022729"/>
    </source>
</evidence>
<evidence type="ECO:0000259" key="8">
    <source>
        <dbReference type="PROSITE" id="PS50198"/>
    </source>
</evidence>
<dbReference type="Pfam" id="PF13616">
    <property type="entry name" value="Rotamase_3"/>
    <property type="match status" value="1"/>
</dbReference>
<dbReference type="Gene3D" id="3.10.50.40">
    <property type="match status" value="1"/>
</dbReference>
<evidence type="ECO:0000256" key="6">
    <source>
        <dbReference type="PROSITE-ProRule" id="PRU00278"/>
    </source>
</evidence>
<dbReference type="InterPro" id="IPR000297">
    <property type="entry name" value="PPIase_PpiC"/>
</dbReference>
<sequence>MTKTTPRRLRAALCMTTRPALLAGTLSLCLGAGGMLVPQSAGAQPPARDAPASTQRQQLDRVVAVVNDGAIMHSELEDRLAQVARRARAQGGGLPPRDELKQQVLERMVLEEIQLQMAVDANLSVDDTRLNRQLRGIAESNGLTLDGFADRLEAEGSSLGRVREQVRREMLMRKVQQRQIGQRVSISNRDVERTLQRQGSESGVVEEVRARHILIEVTPQRSERAARALADKARRRIAQGESFAAVARELSDDDGSALNGGELGWLRPGQTVPAFDDALGSLAKGELSQPVRSQFGFHLIEVEDRRRQRVDPQAQRDQARQAIFQRRANEELSTWKRELRSRAFVDIRL</sequence>
<evidence type="ECO:0000256" key="4">
    <source>
        <dbReference type="ARBA" id="ARBA00023186"/>
    </source>
</evidence>
<keyword evidence="5 6" id="KW-0413">Isomerase</keyword>
<comment type="caution">
    <text evidence="9">The sequence shown here is derived from an EMBL/GenBank/DDBJ whole genome shotgun (WGS) entry which is preliminary data.</text>
</comment>
<reference evidence="10" key="1">
    <citation type="journal article" date="2019" name="Int. J. Syst. Evol. Microbiol.">
        <title>The Global Catalogue of Microorganisms (GCM) 10K type strain sequencing project: providing services to taxonomists for standard genome sequencing and annotation.</title>
        <authorList>
            <consortium name="The Broad Institute Genomics Platform"/>
            <consortium name="The Broad Institute Genome Sequencing Center for Infectious Disease"/>
            <person name="Wu L."/>
            <person name="Ma J."/>
        </authorList>
    </citation>
    <scope>NUCLEOTIDE SEQUENCE [LARGE SCALE GENOMIC DNA]</scope>
    <source>
        <strain evidence="10">JCM 16914</strain>
    </source>
</reference>
<dbReference type="InterPro" id="IPR023058">
    <property type="entry name" value="PPIase_PpiC_CS"/>
</dbReference>
<name>A0ABP7M1F5_9GAMM</name>
<dbReference type="PANTHER" id="PTHR47637:SF1">
    <property type="entry name" value="CHAPERONE SURA"/>
    <property type="match status" value="1"/>
</dbReference>
<dbReference type="SUPFAM" id="SSF109998">
    <property type="entry name" value="Triger factor/SurA peptide-binding domain-like"/>
    <property type="match status" value="1"/>
</dbReference>
<accession>A0ABP7M1F5</accession>
<keyword evidence="1 7" id="KW-0732">Signal</keyword>
<keyword evidence="4" id="KW-0143">Chaperone</keyword>
<dbReference type="InterPro" id="IPR027304">
    <property type="entry name" value="Trigger_fact/SurA_dom_sf"/>
</dbReference>
<keyword evidence="10" id="KW-1185">Reference proteome</keyword>
<dbReference type="InterPro" id="IPR015391">
    <property type="entry name" value="SurA_N"/>
</dbReference>
<dbReference type="PROSITE" id="PS01096">
    <property type="entry name" value="PPIC_PPIASE_1"/>
    <property type="match status" value="1"/>
</dbReference>
<dbReference type="PANTHER" id="PTHR47637">
    <property type="entry name" value="CHAPERONE SURA"/>
    <property type="match status" value="1"/>
</dbReference>
<dbReference type="Gene3D" id="1.10.4030.10">
    <property type="entry name" value="Porin chaperone SurA, peptide-binding domain"/>
    <property type="match status" value="1"/>
</dbReference>
<evidence type="ECO:0000256" key="7">
    <source>
        <dbReference type="SAM" id="SignalP"/>
    </source>
</evidence>
<dbReference type="PROSITE" id="PS50198">
    <property type="entry name" value="PPIC_PPIASE_2"/>
    <property type="match status" value="1"/>
</dbReference>
<proteinExistence type="predicted"/>
<dbReference type="EMBL" id="BAAAZT010000077">
    <property type="protein sequence ID" value="GAA3910411.1"/>
    <property type="molecule type" value="Genomic_DNA"/>
</dbReference>
<gene>
    <name evidence="9" type="ORF">GCM10022228_21720</name>
</gene>
<dbReference type="InterPro" id="IPR050280">
    <property type="entry name" value="OMP_Chaperone_SurA"/>
</dbReference>
<organism evidence="9 10">
    <name type="scientific">Halomonas cibimaris</name>
    <dbReference type="NCBI Taxonomy" id="657012"/>
    <lineage>
        <taxon>Bacteria</taxon>
        <taxon>Pseudomonadati</taxon>
        <taxon>Pseudomonadota</taxon>
        <taxon>Gammaproteobacteria</taxon>
        <taxon>Oceanospirillales</taxon>
        <taxon>Halomonadaceae</taxon>
        <taxon>Halomonas</taxon>
    </lineage>
</organism>
<evidence type="ECO:0000313" key="10">
    <source>
        <dbReference type="Proteomes" id="UP001500133"/>
    </source>
</evidence>